<protein>
    <submittedName>
        <fullName evidence="2">Sodium:proton antiporter</fullName>
    </submittedName>
</protein>
<reference evidence="2" key="1">
    <citation type="journal article" date="2021" name="PeerJ">
        <title>Extensive microbial diversity within the chicken gut microbiome revealed by metagenomics and culture.</title>
        <authorList>
            <person name="Gilroy R."/>
            <person name="Ravi A."/>
            <person name="Getino M."/>
            <person name="Pursley I."/>
            <person name="Horton D.L."/>
            <person name="Alikhan N.F."/>
            <person name="Baker D."/>
            <person name="Gharbi K."/>
            <person name="Hall N."/>
            <person name="Watson M."/>
            <person name="Adriaenssens E.M."/>
            <person name="Foster-Nyarko E."/>
            <person name="Jarju S."/>
            <person name="Secka A."/>
            <person name="Antonio M."/>
            <person name="Oren A."/>
            <person name="Chaudhuri R.R."/>
            <person name="La Ragione R."/>
            <person name="Hildebrand F."/>
            <person name="Pallen M.J."/>
        </authorList>
    </citation>
    <scope>NUCLEOTIDE SEQUENCE</scope>
    <source>
        <strain evidence="2">ChiBcec18-1249</strain>
    </source>
</reference>
<sequence>IALSTVLNALYYVPALLAIWVKPPAEDEAAILADVHPEERSPDRSFTAAAIVLTLGIFVLGIFYHPITDLIEAGVRLI</sequence>
<feature type="transmembrane region" description="Helical" evidence="1">
    <location>
        <begin position="46"/>
        <end position="67"/>
    </location>
</feature>
<keyword evidence="1" id="KW-1133">Transmembrane helix</keyword>
<evidence type="ECO:0000256" key="1">
    <source>
        <dbReference type="SAM" id="Phobius"/>
    </source>
</evidence>
<dbReference type="Proteomes" id="UP000823824">
    <property type="component" value="Unassembled WGS sequence"/>
</dbReference>
<gene>
    <name evidence="2" type="ORF">H9787_10145</name>
</gene>
<keyword evidence="1" id="KW-0812">Transmembrane</keyword>
<feature type="non-terminal residue" evidence="2">
    <location>
        <position position="1"/>
    </location>
</feature>
<reference evidence="2" key="2">
    <citation type="submission" date="2021-04" db="EMBL/GenBank/DDBJ databases">
        <authorList>
            <person name="Gilroy R."/>
        </authorList>
    </citation>
    <scope>NUCLEOTIDE SEQUENCE</scope>
    <source>
        <strain evidence="2">ChiBcec18-1249</strain>
    </source>
</reference>
<dbReference type="AlphaFoldDB" id="A0A9D2LJT9"/>
<comment type="caution">
    <text evidence="2">The sequence shown here is derived from an EMBL/GenBank/DDBJ whole genome shotgun (WGS) entry which is preliminary data.</text>
</comment>
<keyword evidence="1" id="KW-0472">Membrane</keyword>
<accession>A0A9D2LJT9</accession>
<evidence type="ECO:0000313" key="2">
    <source>
        <dbReference type="EMBL" id="HJB14054.1"/>
    </source>
</evidence>
<proteinExistence type="predicted"/>
<name>A0A9D2LJT9_9FIRM</name>
<dbReference type="EMBL" id="DWZJ01000091">
    <property type="protein sequence ID" value="HJB14054.1"/>
    <property type="molecule type" value="Genomic_DNA"/>
</dbReference>
<evidence type="ECO:0000313" key="3">
    <source>
        <dbReference type="Proteomes" id="UP000823824"/>
    </source>
</evidence>
<organism evidence="2 3">
    <name type="scientific">Candidatus Oscillibacter excrementigallinarum</name>
    <dbReference type="NCBI Taxonomy" id="2838716"/>
    <lineage>
        <taxon>Bacteria</taxon>
        <taxon>Bacillati</taxon>
        <taxon>Bacillota</taxon>
        <taxon>Clostridia</taxon>
        <taxon>Eubacteriales</taxon>
        <taxon>Oscillospiraceae</taxon>
        <taxon>Oscillibacter</taxon>
    </lineage>
</organism>